<accession>A0ABR3U7Q7</accession>
<name>A0ABR3U7Q7_9PLEO</name>
<reference evidence="3 4" key="1">
    <citation type="submission" date="2024-09" db="EMBL/GenBank/DDBJ databases">
        <title>T2T genomes of carrot and Alternaria dauci and their utility for understanding host-pathogen interaction during carrot leaf blight disease.</title>
        <authorList>
            <person name="Liu W."/>
            <person name="Xu S."/>
            <person name="Ou C."/>
            <person name="Liu X."/>
            <person name="Zhuang F."/>
            <person name="Deng X.W."/>
        </authorList>
    </citation>
    <scope>NUCLEOTIDE SEQUENCE [LARGE SCALE GENOMIC DNA]</scope>
    <source>
        <strain evidence="3 4">A2016</strain>
    </source>
</reference>
<gene>
    <name evidence="3" type="ORF">ACET3X_009040</name>
</gene>
<dbReference type="PANTHER" id="PTHR39466">
    <property type="entry name" value="RGS DOMAIN-CONTAINING PROTEIN"/>
    <property type="match status" value="1"/>
</dbReference>
<dbReference type="InterPro" id="IPR036305">
    <property type="entry name" value="RGS_sf"/>
</dbReference>
<organism evidence="3 4">
    <name type="scientific">Alternaria dauci</name>
    <dbReference type="NCBI Taxonomy" id="48095"/>
    <lineage>
        <taxon>Eukaryota</taxon>
        <taxon>Fungi</taxon>
        <taxon>Dikarya</taxon>
        <taxon>Ascomycota</taxon>
        <taxon>Pezizomycotina</taxon>
        <taxon>Dothideomycetes</taxon>
        <taxon>Pleosporomycetidae</taxon>
        <taxon>Pleosporales</taxon>
        <taxon>Pleosporineae</taxon>
        <taxon>Pleosporaceae</taxon>
        <taxon>Alternaria</taxon>
        <taxon>Alternaria sect. Porri</taxon>
    </lineage>
</organism>
<dbReference type="GeneID" id="96089362"/>
<feature type="transmembrane region" description="Helical" evidence="2">
    <location>
        <begin position="420"/>
        <end position="442"/>
    </location>
</feature>
<proteinExistence type="predicted"/>
<feature type="region of interest" description="Disordered" evidence="1">
    <location>
        <begin position="1"/>
        <end position="42"/>
    </location>
</feature>
<dbReference type="Gene3D" id="1.10.167.10">
    <property type="entry name" value="Regulator of G-protein Signalling 4, domain 2"/>
    <property type="match status" value="1"/>
</dbReference>
<dbReference type="PANTHER" id="PTHR39466:SF1">
    <property type="entry name" value="RGS DOMAIN-CONTAINING PROTEIN"/>
    <property type="match status" value="1"/>
</dbReference>
<feature type="region of interest" description="Disordered" evidence="1">
    <location>
        <begin position="145"/>
        <end position="168"/>
    </location>
</feature>
<sequence>MVYSLSYRRPERVSRPGTASTTSSDEQRRSIHDSVKSGNSGMSNGIPEALSFDTIIAGGACPPCTVRDFMNFLKYIELSAENLQFFLWYRDYVKRFNALPESERVLSPEWTGEKTPDAKNSPVKFNADAAAILKGTDFASEGKVAESDKDSHNPFFTPPRTPTSVEPGREYSLDSYDESMTTGKINHTKRADGAFDNAGLKWKPLSVQPYREEINRIISIYIADNGSRQLNLSSKERTALLHALQNTTHPSAFNDIITTVEWSLRCQAHPNFIRWTICNGNRPRVIFARGLGIFGIVAGSIVAIILTLSSAGRAWRVISLIGFFIGISTLIAAWKGMCVVLHGMHHRHLRPWELFASDDEPQSYDSKSDSVQSVDSHASSNSWEDEPWVAKYEKRNVIRKVFDREVWVQEPALRQIQDTIFLQAIIGAFIISAVAVGIFCAIPKGNYF</sequence>
<dbReference type="Proteomes" id="UP001578633">
    <property type="component" value="Chromosome 9"/>
</dbReference>
<evidence type="ECO:0008006" key="5">
    <source>
        <dbReference type="Google" id="ProtNLM"/>
    </source>
</evidence>
<dbReference type="InterPro" id="IPR044926">
    <property type="entry name" value="RGS_subdomain_2"/>
</dbReference>
<evidence type="ECO:0000256" key="1">
    <source>
        <dbReference type="SAM" id="MobiDB-lite"/>
    </source>
</evidence>
<dbReference type="SUPFAM" id="SSF48097">
    <property type="entry name" value="Regulator of G-protein signaling, RGS"/>
    <property type="match status" value="1"/>
</dbReference>
<feature type="compositionally biased region" description="Basic and acidic residues" evidence="1">
    <location>
        <begin position="25"/>
        <end position="35"/>
    </location>
</feature>
<keyword evidence="2" id="KW-0472">Membrane</keyword>
<keyword evidence="2" id="KW-0812">Transmembrane</keyword>
<feature type="transmembrane region" description="Helical" evidence="2">
    <location>
        <begin position="286"/>
        <end position="308"/>
    </location>
</feature>
<evidence type="ECO:0000313" key="3">
    <source>
        <dbReference type="EMBL" id="KAL1792533.1"/>
    </source>
</evidence>
<dbReference type="RefSeq" id="XP_069303117.1">
    <property type="nucleotide sequence ID" value="XM_069455190.1"/>
</dbReference>
<keyword evidence="4" id="KW-1185">Reference proteome</keyword>
<protein>
    <recommendedName>
        <fullName evidence="5">RGS domain-containing protein</fullName>
    </recommendedName>
</protein>
<feature type="transmembrane region" description="Helical" evidence="2">
    <location>
        <begin position="320"/>
        <end position="344"/>
    </location>
</feature>
<keyword evidence="2" id="KW-1133">Transmembrane helix</keyword>
<evidence type="ECO:0000256" key="2">
    <source>
        <dbReference type="SAM" id="Phobius"/>
    </source>
</evidence>
<comment type="caution">
    <text evidence="3">The sequence shown here is derived from an EMBL/GenBank/DDBJ whole genome shotgun (WGS) entry which is preliminary data.</text>
</comment>
<evidence type="ECO:0000313" key="4">
    <source>
        <dbReference type="Proteomes" id="UP001578633"/>
    </source>
</evidence>
<dbReference type="EMBL" id="JBHGVX010000009">
    <property type="protein sequence ID" value="KAL1792533.1"/>
    <property type="molecule type" value="Genomic_DNA"/>
</dbReference>